<dbReference type="GO" id="GO:0005829">
    <property type="term" value="C:cytosol"/>
    <property type="evidence" value="ECO:0007669"/>
    <property type="project" value="TreeGrafter"/>
</dbReference>
<dbReference type="PANTHER" id="PTHR30153">
    <property type="entry name" value="REPLICATIVE DNA HELICASE DNAB"/>
    <property type="match status" value="1"/>
</dbReference>
<comment type="similarity">
    <text evidence="1">Belongs to the helicase family. DnaB subfamily.</text>
</comment>
<organism evidence="13 14">
    <name type="scientific">Acinetobacter guillouiae NIPH 991</name>
    <dbReference type="NCBI Taxonomy" id="1217656"/>
    <lineage>
        <taxon>Bacteria</taxon>
        <taxon>Pseudomonadati</taxon>
        <taxon>Pseudomonadota</taxon>
        <taxon>Gammaproteobacteria</taxon>
        <taxon>Moraxellales</taxon>
        <taxon>Moraxellaceae</taxon>
        <taxon>Acinetobacter</taxon>
    </lineage>
</organism>
<evidence type="ECO:0000256" key="11">
    <source>
        <dbReference type="ARBA" id="ARBA00048954"/>
    </source>
</evidence>
<comment type="caution">
    <text evidence="13">The sequence shown here is derived from an EMBL/GenBank/DDBJ whole genome shotgun (WGS) entry which is preliminary data.</text>
</comment>
<gene>
    <name evidence="13" type="ORF">F964_04246</name>
</gene>
<keyword evidence="5" id="KW-0378">Hydrolase</keyword>
<evidence type="ECO:0000256" key="5">
    <source>
        <dbReference type="ARBA" id="ARBA00022801"/>
    </source>
</evidence>
<evidence type="ECO:0000256" key="1">
    <source>
        <dbReference type="ARBA" id="ARBA00008428"/>
    </source>
</evidence>
<evidence type="ECO:0000256" key="6">
    <source>
        <dbReference type="ARBA" id="ARBA00022806"/>
    </source>
</evidence>
<feature type="domain" description="SF4 helicase" evidence="12">
    <location>
        <begin position="177"/>
        <end position="445"/>
    </location>
</feature>
<dbReference type="CDD" id="cd00984">
    <property type="entry name" value="DnaB_C"/>
    <property type="match status" value="1"/>
</dbReference>
<dbReference type="InterPro" id="IPR016136">
    <property type="entry name" value="DNA_helicase_N/primase_C"/>
</dbReference>
<dbReference type="RefSeq" id="WP_004823313.1">
    <property type="nucleotide sequence ID" value="NZ_KB849456.1"/>
</dbReference>
<evidence type="ECO:0000256" key="3">
    <source>
        <dbReference type="ARBA" id="ARBA00022705"/>
    </source>
</evidence>
<dbReference type="HOGENOM" id="CLU_005373_0_3_6"/>
<dbReference type="SUPFAM" id="SSF48024">
    <property type="entry name" value="N-terminal domain of DnaB helicase"/>
    <property type="match status" value="1"/>
</dbReference>
<dbReference type="SUPFAM" id="SSF52540">
    <property type="entry name" value="P-loop containing nucleoside triphosphate hydrolases"/>
    <property type="match status" value="1"/>
</dbReference>
<dbReference type="GO" id="GO:0043139">
    <property type="term" value="F:5'-3' DNA helicase activity"/>
    <property type="evidence" value="ECO:0007669"/>
    <property type="project" value="UniProtKB-EC"/>
</dbReference>
<dbReference type="GO" id="GO:1990077">
    <property type="term" value="C:primosome complex"/>
    <property type="evidence" value="ECO:0007669"/>
    <property type="project" value="UniProtKB-KW"/>
</dbReference>
<accession>N8Y875</accession>
<dbReference type="AlphaFoldDB" id="N8Y875"/>
<dbReference type="Gene3D" id="3.40.50.300">
    <property type="entry name" value="P-loop containing nucleotide triphosphate hydrolases"/>
    <property type="match status" value="1"/>
</dbReference>
<evidence type="ECO:0000256" key="2">
    <source>
        <dbReference type="ARBA" id="ARBA00022515"/>
    </source>
</evidence>
<dbReference type="eggNOG" id="COG0305">
    <property type="taxonomic scope" value="Bacteria"/>
</dbReference>
<evidence type="ECO:0000256" key="9">
    <source>
        <dbReference type="ARBA" id="ARBA00023235"/>
    </source>
</evidence>
<keyword evidence="9" id="KW-0413">Isomerase</keyword>
<protein>
    <recommendedName>
        <fullName evidence="10">DNA 5'-3' helicase</fullName>
        <ecNumber evidence="10">5.6.2.3</ecNumber>
    </recommendedName>
</protein>
<evidence type="ECO:0000256" key="7">
    <source>
        <dbReference type="ARBA" id="ARBA00022840"/>
    </source>
</evidence>
<name>N8Y875_ACIGI</name>
<keyword evidence="8" id="KW-0238">DNA-binding</keyword>
<keyword evidence="7" id="KW-0067">ATP-binding</keyword>
<keyword evidence="4" id="KW-0547">Nucleotide-binding</keyword>
<keyword evidence="6 13" id="KW-0347">Helicase</keyword>
<evidence type="ECO:0000313" key="13">
    <source>
        <dbReference type="EMBL" id="ENV15520.1"/>
    </source>
</evidence>
<dbReference type="EMBL" id="APPJ01000014">
    <property type="protein sequence ID" value="ENV15520.1"/>
    <property type="molecule type" value="Genomic_DNA"/>
</dbReference>
<evidence type="ECO:0000259" key="12">
    <source>
        <dbReference type="PROSITE" id="PS51199"/>
    </source>
</evidence>
<sequence length="458" mass="51298">MENNLYSLQIEQAVLSSLMGSHGNVDEFVDDLSENNFYAPKHKIIFSEIKALHAQGKQFDVIMVWDQIRLDLQKSKMVTEQYIQEVIAIVCLPSQLEGHIVRLRELTVWRKIHEAGERIQLVTRNIEQSPDQALSLAQNILNEIDSDDEGDTLQDASYFSKIALQECVDRHEAWHNNTPIVKGVSTGFRDLDDMLGEMENGDLICIGARASMGKTTLLQNIAQDIALRQKKPALFISAEMKGAPISQRLISSIAKVNFKVVKTGVTTDGEVFSRMANAQVIIDSISLKIDEKPGASLSDIRRSARRVKAQYGEVGAILVDYLQKLESPIKAPNRKDLEIAAISDGLKKIAIEFNCPVISLVQIGRGVEKNGDKRPKNSDIRDSGAIEQDADVIMMIYRDDYYNKDSKEKGIAEIIITKCRNGEVGTVRLATDLAHCRFVTLDINHHLLKAEDEERLPF</sequence>
<dbReference type="GO" id="GO:0016787">
    <property type="term" value="F:hydrolase activity"/>
    <property type="evidence" value="ECO:0007669"/>
    <property type="project" value="UniProtKB-KW"/>
</dbReference>
<dbReference type="InterPro" id="IPR036185">
    <property type="entry name" value="DNA_heli_DnaB-like_N_sf"/>
</dbReference>
<evidence type="ECO:0000256" key="10">
    <source>
        <dbReference type="ARBA" id="ARBA00044969"/>
    </source>
</evidence>
<evidence type="ECO:0000313" key="14">
    <source>
        <dbReference type="Proteomes" id="UP000013148"/>
    </source>
</evidence>
<dbReference type="Pfam" id="PF03796">
    <property type="entry name" value="DnaB_C"/>
    <property type="match status" value="1"/>
</dbReference>
<proteinExistence type="inferred from homology"/>
<dbReference type="InterPro" id="IPR007693">
    <property type="entry name" value="DNA_helicase_DnaB-like_N"/>
</dbReference>
<dbReference type="InterPro" id="IPR027417">
    <property type="entry name" value="P-loop_NTPase"/>
</dbReference>
<dbReference type="InterPro" id="IPR007694">
    <property type="entry name" value="DNA_helicase_DnaB-like_C"/>
</dbReference>
<keyword evidence="2" id="KW-0639">Primosome</keyword>
<dbReference type="Proteomes" id="UP000013148">
    <property type="component" value="Unassembled WGS sequence"/>
</dbReference>
<dbReference type="Pfam" id="PF00772">
    <property type="entry name" value="DnaB"/>
    <property type="match status" value="1"/>
</dbReference>
<dbReference type="Gene3D" id="1.10.860.10">
    <property type="entry name" value="DNAb Helicase, Chain A"/>
    <property type="match status" value="1"/>
</dbReference>
<dbReference type="GO" id="GO:0003677">
    <property type="term" value="F:DNA binding"/>
    <property type="evidence" value="ECO:0007669"/>
    <property type="project" value="UniProtKB-KW"/>
</dbReference>
<reference evidence="13 14" key="1">
    <citation type="submission" date="2013-02" db="EMBL/GenBank/DDBJ databases">
        <title>The Genome Sequence of Acinetobacter guillouiae NIPH 991.</title>
        <authorList>
            <consortium name="The Broad Institute Genome Sequencing Platform"/>
            <consortium name="The Broad Institute Genome Sequencing Center for Infectious Disease"/>
            <person name="Cerqueira G."/>
            <person name="Feldgarden M."/>
            <person name="Courvalin P."/>
            <person name="Perichon B."/>
            <person name="Grillot-Courvalin C."/>
            <person name="Clermont D."/>
            <person name="Rocha E."/>
            <person name="Yoon E.-J."/>
            <person name="Nemec A."/>
            <person name="Walker B."/>
            <person name="Young S.K."/>
            <person name="Zeng Q."/>
            <person name="Gargeya S."/>
            <person name="Fitzgerald M."/>
            <person name="Haas B."/>
            <person name="Abouelleil A."/>
            <person name="Alvarado L."/>
            <person name="Arachchi H.M."/>
            <person name="Berlin A.M."/>
            <person name="Chapman S.B."/>
            <person name="Dewar J."/>
            <person name="Goldberg J."/>
            <person name="Griggs A."/>
            <person name="Gujja S."/>
            <person name="Hansen M."/>
            <person name="Howarth C."/>
            <person name="Imamovic A."/>
            <person name="Larimer J."/>
            <person name="McCowan C."/>
            <person name="Murphy C."/>
            <person name="Neiman D."/>
            <person name="Pearson M."/>
            <person name="Priest M."/>
            <person name="Roberts A."/>
            <person name="Saif S."/>
            <person name="Shea T."/>
            <person name="Sisk P."/>
            <person name="Sykes S."/>
            <person name="Wortman J."/>
            <person name="Nusbaum C."/>
            <person name="Birren B."/>
        </authorList>
    </citation>
    <scope>NUCLEOTIDE SEQUENCE [LARGE SCALE GENOMIC DNA]</scope>
    <source>
        <strain evidence="13 14">NIPH 991</strain>
    </source>
</reference>
<keyword evidence="14" id="KW-1185">Reference proteome</keyword>
<evidence type="ECO:0000256" key="8">
    <source>
        <dbReference type="ARBA" id="ARBA00023125"/>
    </source>
</evidence>
<dbReference type="PATRIC" id="fig|1217656.3.peg.4187"/>
<evidence type="ECO:0000256" key="4">
    <source>
        <dbReference type="ARBA" id="ARBA00022741"/>
    </source>
</evidence>
<comment type="catalytic activity">
    <reaction evidence="11">
        <text>ATP + H2O = ADP + phosphate + H(+)</text>
        <dbReference type="Rhea" id="RHEA:13065"/>
        <dbReference type="ChEBI" id="CHEBI:15377"/>
        <dbReference type="ChEBI" id="CHEBI:15378"/>
        <dbReference type="ChEBI" id="CHEBI:30616"/>
        <dbReference type="ChEBI" id="CHEBI:43474"/>
        <dbReference type="ChEBI" id="CHEBI:456216"/>
        <dbReference type="EC" id="5.6.2.3"/>
    </reaction>
</comment>
<dbReference type="GO" id="GO:0005524">
    <property type="term" value="F:ATP binding"/>
    <property type="evidence" value="ECO:0007669"/>
    <property type="project" value="UniProtKB-KW"/>
</dbReference>
<dbReference type="EC" id="5.6.2.3" evidence="10"/>
<dbReference type="GO" id="GO:0006269">
    <property type="term" value="P:DNA replication, synthesis of primer"/>
    <property type="evidence" value="ECO:0007669"/>
    <property type="project" value="UniProtKB-KW"/>
</dbReference>
<dbReference type="PANTHER" id="PTHR30153:SF2">
    <property type="entry name" value="REPLICATIVE DNA HELICASE"/>
    <property type="match status" value="1"/>
</dbReference>
<keyword evidence="3" id="KW-0235">DNA replication</keyword>
<dbReference type="PROSITE" id="PS51199">
    <property type="entry name" value="SF4_HELICASE"/>
    <property type="match status" value="1"/>
</dbReference>